<dbReference type="GO" id="GO:0005230">
    <property type="term" value="F:extracellular ligand-gated monoatomic ion channel activity"/>
    <property type="evidence" value="ECO:0007669"/>
    <property type="project" value="InterPro"/>
</dbReference>
<evidence type="ECO:0000256" key="8">
    <source>
        <dbReference type="ARBA" id="ARBA00023065"/>
    </source>
</evidence>
<evidence type="ECO:0000256" key="2">
    <source>
        <dbReference type="ARBA" id="ARBA00004236"/>
    </source>
</evidence>
<feature type="transmembrane region" description="Helical" evidence="11">
    <location>
        <begin position="376"/>
        <end position="395"/>
    </location>
</feature>
<dbReference type="GeneID" id="108678427"/>
<keyword evidence="4" id="KW-1003">Cell membrane</keyword>
<dbReference type="NCBIfam" id="TIGR00860">
    <property type="entry name" value="LIC"/>
    <property type="match status" value="1"/>
</dbReference>
<dbReference type="InterPro" id="IPR006028">
    <property type="entry name" value="GABAA/Glycine_rcpt"/>
</dbReference>
<dbReference type="SUPFAM" id="SSF63712">
    <property type="entry name" value="Nicotinic receptor ligand binding domain-like"/>
    <property type="match status" value="1"/>
</dbReference>
<dbReference type="PRINTS" id="PR00252">
    <property type="entry name" value="NRIONCHANNEL"/>
</dbReference>
<dbReference type="KEGG" id="hazt:108678427"/>
<comment type="subcellular location">
    <subcellularLocation>
        <location evidence="2">Cell membrane</location>
    </subcellularLocation>
    <subcellularLocation>
        <location evidence="1">Membrane</location>
        <topology evidence="1">Multi-pass membrane protein</topology>
    </subcellularLocation>
</comment>
<name>A0A979FP78_HYAAZ</name>
<comment type="similarity">
    <text evidence="11">Belongs to the ligand-gated ion channel (TC 1.A.9) family.</text>
</comment>
<evidence type="ECO:0000259" key="12">
    <source>
        <dbReference type="Pfam" id="PF02931"/>
    </source>
</evidence>
<feature type="domain" description="Neurotransmitter-gated ion-channel transmembrane" evidence="13">
    <location>
        <begin position="239"/>
        <end position="321"/>
    </location>
</feature>
<keyword evidence="5 11" id="KW-0812">Transmembrane</keyword>
<dbReference type="FunFam" id="2.70.170.10:FF:000045">
    <property type="entry name" value="Predicted protein"/>
    <property type="match status" value="1"/>
</dbReference>
<accession>A0A979FP78</accession>
<dbReference type="Gene3D" id="2.70.170.10">
    <property type="entry name" value="Neurotransmitter-gated ion-channel ligand-binding domain"/>
    <property type="match status" value="1"/>
</dbReference>
<evidence type="ECO:0000256" key="5">
    <source>
        <dbReference type="ARBA" id="ARBA00022692"/>
    </source>
</evidence>
<evidence type="ECO:0000256" key="7">
    <source>
        <dbReference type="ARBA" id="ARBA00022989"/>
    </source>
</evidence>
<organism evidence="14 15">
    <name type="scientific">Hyalella azteca</name>
    <name type="common">Amphipod</name>
    <dbReference type="NCBI Taxonomy" id="294128"/>
    <lineage>
        <taxon>Eukaryota</taxon>
        <taxon>Metazoa</taxon>
        <taxon>Ecdysozoa</taxon>
        <taxon>Arthropoda</taxon>
        <taxon>Crustacea</taxon>
        <taxon>Multicrustacea</taxon>
        <taxon>Malacostraca</taxon>
        <taxon>Eumalacostraca</taxon>
        <taxon>Peracarida</taxon>
        <taxon>Amphipoda</taxon>
        <taxon>Senticaudata</taxon>
        <taxon>Talitrida</taxon>
        <taxon>Talitroidea</taxon>
        <taxon>Hyalellidae</taxon>
        <taxon>Hyalella</taxon>
    </lineage>
</organism>
<feature type="chain" id="PRO_5038166490" evidence="11">
    <location>
        <begin position="18"/>
        <end position="401"/>
    </location>
</feature>
<dbReference type="InterPro" id="IPR036734">
    <property type="entry name" value="Neur_chan_lig-bd_sf"/>
</dbReference>
<feature type="domain" description="Neurotransmitter-gated ion-channel ligand-binding" evidence="12">
    <location>
        <begin position="30"/>
        <end position="231"/>
    </location>
</feature>
<dbReference type="InterPro" id="IPR038050">
    <property type="entry name" value="Neuro_actylchol_rec"/>
</dbReference>
<keyword evidence="15" id="KW-0675">Receptor</keyword>
<dbReference type="GO" id="GO:0005886">
    <property type="term" value="C:plasma membrane"/>
    <property type="evidence" value="ECO:0007669"/>
    <property type="project" value="UniProtKB-SubCell"/>
</dbReference>
<dbReference type="InterPro" id="IPR018000">
    <property type="entry name" value="Neurotransmitter_ion_chnl_CS"/>
</dbReference>
<evidence type="ECO:0000313" key="14">
    <source>
        <dbReference type="Proteomes" id="UP000694843"/>
    </source>
</evidence>
<keyword evidence="6 11" id="KW-0732">Signal</keyword>
<dbReference type="InterPro" id="IPR006201">
    <property type="entry name" value="Neur_channel"/>
</dbReference>
<dbReference type="Pfam" id="PF02931">
    <property type="entry name" value="Neur_chan_LBD"/>
    <property type="match status" value="1"/>
</dbReference>
<evidence type="ECO:0000256" key="6">
    <source>
        <dbReference type="ARBA" id="ARBA00022729"/>
    </source>
</evidence>
<evidence type="ECO:0000256" key="4">
    <source>
        <dbReference type="ARBA" id="ARBA00022475"/>
    </source>
</evidence>
<dbReference type="Gene3D" id="1.20.58.390">
    <property type="entry name" value="Neurotransmitter-gated ion-channel transmembrane domain"/>
    <property type="match status" value="1"/>
</dbReference>
<keyword evidence="8 11" id="KW-0406">Ion transport</keyword>
<dbReference type="SUPFAM" id="SSF90112">
    <property type="entry name" value="Neurotransmitter-gated ion-channel transmembrane pore"/>
    <property type="match status" value="1"/>
</dbReference>
<protein>
    <submittedName>
        <fullName evidence="15">Glycine receptor subunit alphaZ1 isoform X1</fullName>
    </submittedName>
</protein>
<keyword evidence="9 11" id="KW-0472">Membrane</keyword>
<evidence type="ECO:0000256" key="10">
    <source>
        <dbReference type="ARBA" id="ARBA00023303"/>
    </source>
</evidence>
<feature type="signal peptide" evidence="11">
    <location>
        <begin position="1"/>
        <end position="17"/>
    </location>
</feature>
<dbReference type="GO" id="GO:0004888">
    <property type="term" value="F:transmembrane signaling receptor activity"/>
    <property type="evidence" value="ECO:0007669"/>
    <property type="project" value="InterPro"/>
</dbReference>
<gene>
    <name evidence="15" type="primary">LOC108678427</name>
</gene>
<evidence type="ECO:0000256" key="9">
    <source>
        <dbReference type="ARBA" id="ARBA00023136"/>
    </source>
</evidence>
<dbReference type="InterPro" id="IPR036719">
    <property type="entry name" value="Neuro-gated_channel_TM_sf"/>
</dbReference>
<keyword evidence="10 11" id="KW-0407">Ion channel</keyword>
<dbReference type="PROSITE" id="PS00236">
    <property type="entry name" value="NEUROTR_ION_CHANNEL"/>
    <property type="match status" value="1"/>
</dbReference>
<dbReference type="GO" id="GO:0099095">
    <property type="term" value="F:ligand-gated monoatomic anion channel activity"/>
    <property type="evidence" value="ECO:0007669"/>
    <property type="project" value="UniProtKB-ARBA"/>
</dbReference>
<dbReference type="InterPro" id="IPR006202">
    <property type="entry name" value="Neur_chan_lig-bd"/>
</dbReference>
<evidence type="ECO:0000256" key="11">
    <source>
        <dbReference type="RuleBase" id="RU000687"/>
    </source>
</evidence>
<evidence type="ECO:0000256" key="3">
    <source>
        <dbReference type="ARBA" id="ARBA00022448"/>
    </source>
</evidence>
<dbReference type="PANTHER" id="PTHR18945">
    <property type="entry name" value="NEUROTRANSMITTER GATED ION CHANNEL"/>
    <property type="match status" value="1"/>
</dbReference>
<dbReference type="OrthoDB" id="442503at2759"/>
<dbReference type="GO" id="GO:0005254">
    <property type="term" value="F:chloride channel activity"/>
    <property type="evidence" value="ECO:0007669"/>
    <property type="project" value="UniProtKB-ARBA"/>
</dbReference>
<dbReference type="RefSeq" id="XP_047738282.1">
    <property type="nucleotide sequence ID" value="XM_047882326.1"/>
</dbReference>
<dbReference type="Proteomes" id="UP000694843">
    <property type="component" value="Unplaced"/>
</dbReference>
<dbReference type="Pfam" id="PF02932">
    <property type="entry name" value="Neur_chan_memb"/>
    <property type="match status" value="1"/>
</dbReference>
<evidence type="ECO:0000313" key="15">
    <source>
        <dbReference type="RefSeq" id="XP_047738282.1"/>
    </source>
</evidence>
<proteinExistence type="inferred from homology"/>
<feature type="transmembrane region" description="Helical" evidence="11">
    <location>
        <begin position="298"/>
        <end position="320"/>
    </location>
</feature>
<evidence type="ECO:0000256" key="1">
    <source>
        <dbReference type="ARBA" id="ARBA00004141"/>
    </source>
</evidence>
<keyword evidence="3 11" id="KW-0813">Transport</keyword>
<reference evidence="15" key="1">
    <citation type="submission" date="2025-08" db="UniProtKB">
        <authorList>
            <consortium name="RefSeq"/>
        </authorList>
    </citation>
    <scope>IDENTIFICATION</scope>
    <source>
        <tissue evidence="15">Whole organism</tissue>
    </source>
</reference>
<keyword evidence="7 11" id="KW-1133">Transmembrane helix</keyword>
<dbReference type="OMA" id="HELARWC"/>
<dbReference type="CDD" id="cd19049">
    <property type="entry name" value="LGIC_TM_anion"/>
    <property type="match status" value="1"/>
</dbReference>
<feature type="transmembrane region" description="Helical" evidence="11">
    <location>
        <begin position="265"/>
        <end position="286"/>
    </location>
</feature>
<evidence type="ECO:0000259" key="13">
    <source>
        <dbReference type="Pfam" id="PF02932"/>
    </source>
</evidence>
<sequence length="401" mass="45554">MMRLSLLLLLLLSQLSSQTNPAGSQRERVLRLLDDYDVNVWPDQHRNSATDVSVQMFFNSFGSLNAGNMDFTLDLFLRQRWNDHRLAYEGGLPSYTIVDPQLREKIWKPDTFFENVKVASLHTVTVPNVLLRVSQNGDVLYSMRLTLRLSCSLELELYPFDAQTCYLHLSSYANPGNVIAYSWSAEDALEIDDEIEISEFDLMAYGTENRTVVTVTGIYSGLTAHFALRRQNGYHILQTYIPTILIVFISWVSFWLDPNAAPGRITLGVTTLLTLTTLAAGVRQALPPVSYVKAIDVWIGVCMIMVFSALLEFTVANWLANKLMIDSRLPELIHLPRWLAGYTGGAPKPLPGQPKMEGYGQTYIYYARALDRLSRVVFPVNFLVFNLIYWPYYIILQRAIA</sequence>
<dbReference type="AlphaFoldDB" id="A0A979FP78"/>
<dbReference type="PRINTS" id="PR00253">
    <property type="entry name" value="GABAARECEPTR"/>
</dbReference>
<feature type="transmembrane region" description="Helical" evidence="11">
    <location>
        <begin position="239"/>
        <end position="256"/>
    </location>
</feature>
<keyword evidence="14" id="KW-1185">Reference proteome</keyword>
<dbReference type="InterPro" id="IPR006029">
    <property type="entry name" value="Neurotrans-gated_channel_TM"/>
</dbReference>